<proteinExistence type="predicted"/>
<reference evidence="1 2" key="1">
    <citation type="submission" date="2024-08" db="EMBL/GenBank/DDBJ databases">
        <authorList>
            <person name="Ishaq N."/>
        </authorList>
    </citation>
    <scope>NUCLEOTIDE SEQUENCE [LARGE SCALE GENOMIC DNA]</scope>
    <source>
        <strain evidence="1 2">JCM 30400</strain>
    </source>
</reference>
<evidence type="ECO:0000313" key="2">
    <source>
        <dbReference type="Proteomes" id="UP001569414"/>
    </source>
</evidence>
<gene>
    <name evidence="1" type="ORF">ACCI51_13535</name>
</gene>
<dbReference type="RefSeq" id="WP_371844045.1">
    <property type="nucleotide sequence ID" value="NZ_JBGMEL010000013.1"/>
</dbReference>
<comment type="caution">
    <text evidence="1">The sequence shown here is derived from an EMBL/GenBank/DDBJ whole genome shotgun (WGS) entry which is preliminary data.</text>
</comment>
<dbReference type="EMBL" id="JBGMEL010000013">
    <property type="protein sequence ID" value="MFA0791575.1"/>
    <property type="molecule type" value="Genomic_DNA"/>
</dbReference>
<accession>A0ABV4NQS5</accession>
<keyword evidence="2" id="KW-1185">Reference proteome</keyword>
<dbReference type="Proteomes" id="UP001569414">
    <property type="component" value="Unassembled WGS sequence"/>
</dbReference>
<protein>
    <submittedName>
        <fullName evidence="1">Uncharacterized protein</fullName>
    </submittedName>
</protein>
<organism evidence="1 2">
    <name type="scientific">Microbulbifer echini</name>
    <dbReference type="NCBI Taxonomy" id="1529067"/>
    <lineage>
        <taxon>Bacteria</taxon>
        <taxon>Pseudomonadati</taxon>
        <taxon>Pseudomonadota</taxon>
        <taxon>Gammaproteobacteria</taxon>
        <taxon>Cellvibrionales</taxon>
        <taxon>Microbulbiferaceae</taxon>
        <taxon>Microbulbifer</taxon>
    </lineage>
</organism>
<evidence type="ECO:0000313" key="1">
    <source>
        <dbReference type="EMBL" id="MFA0791575.1"/>
    </source>
</evidence>
<name>A0ABV4NQS5_9GAMM</name>
<sequence length="87" mass="9265">MAYSIDKLKSEGIVNSGDALTPGIGVVADARQKSFFNNMVEAGVVDVDFDFKKSLYTGIRGQGCWAGFNAGIDRQLAQTIFTVQAGS</sequence>